<dbReference type="OMA" id="EINQPRI"/>
<name>A0A914ARK8_PATMI</name>
<comment type="subcellular location">
    <subcellularLocation>
        <location evidence="1 8">Mitochondrion matrix</location>
    </subcellularLocation>
</comment>
<dbReference type="GO" id="GO:0009063">
    <property type="term" value="P:amino acid catabolic process"/>
    <property type="evidence" value="ECO:0007669"/>
    <property type="project" value="TreeGrafter"/>
</dbReference>
<evidence type="ECO:0000256" key="3">
    <source>
        <dbReference type="ARBA" id="ARBA00016797"/>
    </source>
</evidence>
<dbReference type="AlphaFoldDB" id="A0A914ARK8"/>
<dbReference type="CTD" id="2109"/>
<evidence type="ECO:0000256" key="5">
    <source>
        <dbReference type="ARBA" id="ARBA00022982"/>
    </source>
</evidence>
<dbReference type="Gene3D" id="3.40.50.620">
    <property type="entry name" value="HUPs"/>
    <property type="match status" value="1"/>
</dbReference>
<proteinExistence type="inferred from homology"/>
<dbReference type="GeneID" id="119736314"/>
<dbReference type="InterPro" id="IPR014730">
    <property type="entry name" value="ETF_a/b_N"/>
</dbReference>
<comment type="similarity">
    <text evidence="2 8">Belongs to the ETF beta-subunit/FixA family.</text>
</comment>
<dbReference type="CDD" id="cd01714">
    <property type="entry name" value="ETF_beta"/>
    <property type="match status" value="1"/>
</dbReference>
<keyword evidence="4 8" id="KW-0813">Transport</keyword>
<evidence type="ECO:0000256" key="2">
    <source>
        <dbReference type="ARBA" id="ARBA00007557"/>
    </source>
</evidence>
<evidence type="ECO:0000259" key="9">
    <source>
        <dbReference type="SMART" id="SM00893"/>
    </source>
</evidence>
<organism evidence="10 11">
    <name type="scientific">Patiria miniata</name>
    <name type="common">Bat star</name>
    <name type="synonym">Asterina miniata</name>
    <dbReference type="NCBI Taxonomy" id="46514"/>
    <lineage>
        <taxon>Eukaryota</taxon>
        <taxon>Metazoa</taxon>
        <taxon>Echinodermata</taxon>
        <taxon>Eleutherozoa</taxon>
        <taxon>Asterozoa</taxon>
        <taxon>Asteroidea</taxon>
        <taxon>Valvatacea</taxon>
        <taxon>Valvatida</taxon>
        <taxon>Asterinidae</taxon>
        <taxon>Patiria</taxon>
    </lineage>
</organism>
<keyword evidence="5 8" id="KW-0249">Electron transport</keyword>
<dbReference type="PANTHER" id="PTHR21294:SF8">
    <property type="entry name" value="ELECTRON TRANSFER FLAVOPROTEIN SUBUNIT BETA"/>
    <property type="match status" value="1"/>
</dbReference>
<dbReference type="GO" id="GO:0009055">
    <property type="term" value="F:electron transfer activity"/>
    <property type="evidence" value="ECO:0007669"/>
    <property type="project" value="InterPro"/>
</dbReference>
<dbReference type="FunFam" id="3.40.50.620:FF:000011">
    <property type="entry name" value="Electron transfer flavoprotein subunit beta"/>
    <property type="match status" value="1"/>
</dbReference>
<dbReference type="InterPro" id="IPR000049">
    <property type="entry name" value="ET-Flavoprotein_bsu_CS"/>
</dbReference>
<evidence type="ECO:0000313" key="10">
    <source>
        <dbReference type="EnsemblMetazoa" id="XP_038066288.1"/>
    </source>
</evidence>
<dbReference type="GO" id="GO:0033539">
    <property type="term" value="P:fatty acid beta-oxidation using acyl-CoA dehydrogenase"/>
    <property type="evidence" value="ECO:0007669"/>
    <property type="project" value="TreeGrafter"/>
</dbReference>
<evidence type="ECO:0000256" key="4">
    <source>
        <dbReference type="ARBA" id="ARBA00022448"/>
    </source>
</evidence>
<dbReference type="EnsemblMetazoa" id="XM_038210360.1">
    <property type="protein sequence ID" value="XP_038066288.1"/>
    <property type="gene ID" value="LOC119736314"/>
</dbReference>
<comment type="function">
    <text evidence="8">The electron transfer flavoprotein serves as a specific electron acceptor for several dehydrogenases, including five acyl-CoA dehydrogenases, glutaryl-CoA and sarcosine dehydrogenase. It transfers the electrons to the main mitochondrial respiratory chain via ETF-ubiquinone oxidoreductase (ETF dehydrogenase).</text>
</comment>
<keyword evidence="11" id="KW-1185">Reference proteome</keyword>
<dbReference type="InterPro" id="IPR033948">
    <property type="entry name" value="ETF_beta_N"/>
</dbReference>
<dbReference type="SMART" id="SM00893">
    <property type="entry name" value="ETF"/>
    <property type="match status" value="1"/>
</dbReference>
<dbReference type="OrthoDB" id="276685at2759"/>
<comment type="subunit">
    <text evidence="7">Heterodimer composed of ETFA and ETFB. Identified in a complex that contains ETFA, ETFB and ETFRF1. Interacts with ACADM.</text>
</comment>
<sequence length="254" mass="27718">MSLRVLVGVKRVIDYAVKVRVRPDKMGVVTDGVKHSMNPFDEIAVEEAVRLKEKKIAKEIVAVSCGPAKCQETLRTALAMGVDRGIHVDIPDADFEKVQPYHISKLLAKLAQEEGIDLLILGKQAIDDDCNQTGQMTAAHLDWAQGTFASEITVDDGRLKVLREVDGGLETIKVKMPAVVTADLRLNEPRYATLPNIMKAKKKPIAKKTAADLGVDLAPRIEILSVNDPPVREAGQKVESVEDLVTKLKDAGVI</sequence>
<accession>A0A914ARK8</accession>
<comment type="subunit">
    <text evidence="8">Heterodimer of an alpha and a beta subunit.</text>
</comment>
<dbReference type="GO" id="GO:0005759">
    <property type="term" value="C:mitochondrial matrix"/>
    <property type="evidence" value="ECO:0007669"/>
    <property type="project" value="UniProtKB-SubCell"/>
</dbReference>
<comment type="function">
    <text evidence="6">Heterodimeric electron transfer flavoprotein that accepts electrons from several mitochondrial dehydrogenases, including acyl-CoA dehydrogenases, glutaryl-CoA and sarcosine dehydrogenase. It transfers the electrons to the main mitochondrial respiratory chain via ETF-ubiquinone oxidoreductase. Required for normal mitochondrial fatty acid oxidation and normal amino acid metabolism. ETFB binds an AMP molecule that probably has a purely structural role.</text>
</comment>
<dbReference type="InterPro" id="IPR014729">
    <property type="entry name" value="Rossmann-like_a/b/a_fold"/>
</dbReference>
<dbReference type="Proteomes" id="UP000887568">
    <property type="component" value="Unplaced"/>
</dbReference>
<dbReference type="RefSeq" id="XP_038066288.1">
    <property type="nucleotide sequence ID" value="XM_038210360.1"/>
</dbReference>
<dbReference type="InterPro" id="IPR012255">
    <property type="entry name" value="ETF_b"/>
</dbReference>
<evidence type="ECO:0000256" key="6">
    <source>
        <dbReference type="ARBA" id="ARBA00045835"/>
    </source>
</evidence>
<evidence type="ECO:0000256" key="8">
    <source>
        <dbReference type="PIRNR" id="PIRNR000090"/>
    </source>
</evidence>
<dbReference type="Pfam" id="PF01012">
    <property type="entry name" value="ETF"/>
    <property type="match status" value="1"/>
</dbReference>
<dbReference type="SUPFAM" id="SSF52402">
    <property type="entry name" value="Adenine nucleotide alpha hydrolases-like"/>
    <property type="match status" value="1"/>
</dbReference>
<protein>
    <recommendedName>
        <fullName evidence="3 8">Electron transfer flavoprotein subunit beta</fullName>
        <shortName evidence="8">Beta-ETF</shortName>
    </recommendedName>
</protein>
<dbReference type="PIRSF" id="PIRSF000090">
    <property type="entry name" value="Beta-ETF"/>
    <property type="match status" value="1"/>
</dbReference>
<evidence type="ECO:0000313" key="11">
    <source>
        <dbReference type="Proteomes" id="UP000887568"/>
    </source>
</evidence>
<dbReference type="PANTHER" id="PTHR21294">
    <property type="entry name" value="ELECTRON TRANSFER FLAVOPROTEIN BETA-SUBUNIT"/>
    <property type="match status" value="1"/>
</dbReference>
<feature type="domain" description="Electron transfer flavoprotein alpha/beta-subunit N-terminal" evidence="9">
    <location>
        <begin position="25"/>
        <end position="217"/>
    </location>
</feature>
<evidence type="ECO:0000256" key="7">
    <source>
        <dbReference type="ARBA" id="ARBA00046893"/>
    </source>
</evidence>
<reference evidence="10" key="1">
    <citation type="submission" date="2022-11" db="UniProtKB">
        <authorList>
            <consortium name="EnsemblMetazoa"/>
        </authorList>
    </citation>
    <scope>IDENTIFICATION</scope>
</reference>
<keyword evidence="8" id="KW-0496">Mitochondrion</keyword>
<dbReference type="PROSITE" id="PS01065">
    <property type="entry name" value="ETF_BETA"/>
    <property type="match status" value="1"/>
</dbReference>
<evidence type="ECO:0000256" key="1">
    <source>
        <dbReference type="ARBA" id="ARBA00004305"/>
    </source>
</evidence>